<dbReference type="PANTHER" id="PTHR45138:SF9">
    <property type="entry name" value="DIGUANYLATE CYCLASE DGCM-RELATED"/>
    <property type="match status" value="1"/>
</dbReference>
<sequence>MPVPLTPDAPRLLNALATGSAALLQRRFWSNGVNQLLQELGEASGVSRVWIFQLLEQSPSGLLQDYVFEWASTTDYRQLTQKRFRFFSMAIDDPEYADMVTRRQRGDAHACIVSQLSPGPLRENLESQAIRSMVTVPIMVNGQWWGTLGFDDCEREIAWEGSGLQALTIAAELIASAIYRHQLNSRKRQVDLLQRVAACGAWEVNPASGATWCSSGLLASLGYPQDYARLPLRRLLAHIVTEDRLTLWALLRQCCGVCNSSCRVDVRLIDLQGNTRWHELVIEAHYVSCGRLAGIAGLAIDISQRKQGEVQAQTEAEFDELTGAHNRRGMVRYIRELLESRKCQRPYLLLLDIDHFKIINDRYGHPAGDTLLKTLAKRLVGELRPDDCLVRLGGEEFAVVVGEMGETQVLQLAERLRCCIAEDPFVLDALPGIGGTLSACEVSVPMTVSLGVATMMPGESVGHCQSMAIAQADQALYIAKESGRNRVVAYWQR</sequence>
<dbReference type="SMART" id="SM00267">
    <property type="entry name" value="GGDEF"/>
    <property type="match status" value="1"/>
</dbReference>
<dbReference type="PANTHER" id="PTHR45138">
    <property type="entry name" value="REGULATORY COMPONENTS OF SENSORY TRANSDUCTION SYSTEM"/>
    <property type="match status" value="1"/>
</dbReference>
<dbReference type="InterPro" id="IPR029016">
    <property type="entry name" value="GAF-like_dom_sf"/>
</dbReference>
<dbReference type="Gene3D" id="3.30.450.20">
    <property type="entry name" value="PAS domain"/>
    <property type="match status" value="1"/>
</dbReference>
<dbReference type="InterPro" id="IPR035965">
    <property type="entry name" value="PAS-like_dom_sf"/>
</dbReference>
<dbReference type="NCBIfam" id="TIGR00254">
    <property type="entry name" value="GGDEF"/>
    <property type="match status" value="1"/>
</dbReference>
<dbReference type="PROSITE" id="PS50887">
    <property type="entry name" value="GGDEF"/>
    <property type="match status" value="1"/>
</dbReference>
<dbReference type="SUPFAM" id="SSF55785">
    <property type="entry name" value="PYP-like sensor domain (PAS domain)"/>
    <property type="match status" value="1"/>
</dbReference>
<dbReference type="InterPro" id="IPR043128">
    <property type="entry name" value="Rev_trsase/Diguanyl_cyclase"/>
</dbReference>
<evidence type="ECO:0000313" key="6">
    <source>
        <dbReference type="Proteomes" id="UP001254564"/>
    </source>
</evidence>
<comment type="caution">
    <text evidence="5">The sequence shown here is derived from an EMBL/GenBank/DDBJ whole genome shotgun (WGS) entry which is preliminary data.</text>
</comment>
<dbReference type="InterPro" id="IPR050469">
    <property type="entry name" value="Diguanylate_Cyclase"/>
</dbReference>
<evidence type="ECO:0000259" key="3">
    <source>
        <dbReference type="PROSITE" id="PS50113"/>
    </source>
</evidence>
<dbReference type="SUPFAM" id="SSF55781">
    <property type="entry name" value="GAF domain-like"/>
    <property type="match status" value="1"/>
</dbReference>
<comment type="catalytic activity">
    <reaction evidence="2">
        <text>2 GTP = 3',3'-c-di-GMP + 2 diphosphate</text>
        <dbReference type="Rhea" id="RHEA:24898"/>
        <dbReference type="ChEBI" id="CHEBI:33019"/>
        <dbReference type="ChEBI" id="CHEBI:37565"/>
        <dbReference type="ChEBI" id="CHEBI:58805"/>
        <dbReference type="EC" id="2.7.7.65"/>
    </reaction>
</comment>
<dbReference type="InterPro" id="IPR029787">
    <property type="entry name" value="Nucleotide_cyclase"/>
</dbReference>
<dbReference type="PROSITE" id="PS50113">
    <property type="entry name" value="PAC"/>
    <property type="match status" value="1"/>
</dbReference>
<dbReference type="GO" id="GO:0052621">
    <property type="term" value="F:diguanylate cyclase activity"/>
    <property type="evidence" value="ECO:0007669"/>
    <property type="project" value="UniProtKB-EC"/>
</dbReference>
<name>A0ABU1H565_9GAMM</name>
<dbReference type="Pfam" id="PF00990">
    <property type="entry name" value="GGDEF"/>
    <property type="match status" value="1"/>
</dbReference>
<evidence type="ECO:0000256" key="1">
    <source>
        <dbReference type="ARBA" id="ARBA00012528"/>
    </source>
</evidence>
<dbReference type="InterPro" id="IPR000160">
    <property type="entry name" value="GGDEF_dom"/>
</dbReference>
<dbReference type="InterPro" id="IPR000700">
    <property type="entry name" value="PAS-assoc_C"/>
</dbReference>
<accession>A0ABU1H565</accession>
<evidence type="ECO:0000313" key="5">
    <source>
        <dbReference type="EMBL" id="MDR5899260.1"/>
    </source>
</evidence>
<dbReference type="RefSeq" id="WP_309656149.1">
    <property type="nucleotide sequence ID" value="NZ_JARWAN010000014.1"/>
</dbReference>
<organism evidence="5 6">
    <name type="scientific">Vreelandella vilamensis</name>
    <dbReference type="NCBI Taxonomy" id="531309"/>
    <lineage>
        <taxon>Bacteria</taxon>
        <taxon>Pseudomonadati</taxon>
        <taxon>Pseudomonadota</taxon>
        <taxon>Gammaproteobacteria</taxon>
        <taxon>Oceanospirillales</taxon>
        <taxon>Halomonadaceae</taxon>
        <taxon>Vreelandella</taxon>
    </lineage>
</organism>
<feature type="domain" description="PAC" evidence="3">
    <location>
        <begin position="262"/>
        <end position="314"/>
    </location>
</feature>
<gene>
    <name evidence="5" type="ORF">QC823_09700</name>
</gene>
<keyword evidence="5" id="KW-0548">Nucleotidyltransferase</keyword>
<keyword evidence="6" id="KW-1185">Reference proteome</keyword>
<reference evidence="5 6" key="1">
    <citation type="submission" date="2023-04" db="EMBL/GenBank/DDBJ databases">
        <title>A long-awaited taxogenomic arrangement of the family Halomonadaceae.</title>
        <authorList>
            <person name="De La Haba R."/>
            <person name="Chuvochina M."/>
            <person name="Wittouck S."/>
            <person name="Arahal D.R."/>
            <person name="Sanchez-Porro C."/>
            <person name="Hugenholtz P."/>
            <person name="Ventosa A."/>
        </authorList>
    </citation>
    <scope>NUCLEOTIDE SEQUENCE [LARGE SCALE GENOMIC DNA]</scope>
    <source>
        <strain evidence="5 6">DSM 21020</strain>
    </source>
</reference>
<dbReference type="SUPFAM" id="SSF55073">
    <property type="entry name" value="Nucleotide cyclase"/>
    <property type="match status" value="1"/>
</dbReference>
<keyword evidence="5" id="KW-0808">Transferase</keyword>
<proteinExistence type="predicted"/>
<dbReference type="InterPro" id="IPR003018">
    <property type="entry name" value="GAF"/>
</dbReference>
<dbReference type="CDD" id="cd01949">
    <property type="entry name" value="GGDEF"/>
    <property type="match status" value="1"/>
</dbReference>
<dbReference type="EC" id="2.7.7.65" evidence="1"/>
<dbReference type="Gene3D" id="3.30.450.40">
    <property type="match status" value="1"/>
</dbReference>
<dbReference type="SMART" id="SM00065">
    <property type="entry name" value="GAF"/>
    <property type="match status" value="1"/>
</dbReference>
<dbReference type="EMBL" id="JARWAN010000014">
    <property type="protein sequence ID" value="MDR5899260.1"/>
    <property type="molecule type" value="Genomic_DNA"/>
</dbReference>
<evidence type="ECO:0000256" key="2">
    <source>
        <dbReference type="ARBA" id="ARBA00034247"/>
    </source>
</evidence>
<dbReference type="Proteomes" id="UP001254564">
    <property type="component" value="Unassembled WGS sequence"/>
</dbReference>
<dbReference type="Gene3D" id="3.30.70.270">
    <property type="match status" value="1"/>
</dbReference>
<dbReference type="Pfam" id="PF01590">
    <property type="entry name" value="GAF"/>
    <property type="match status" value="1"/>
</dbReference>
<protein>
    <recommendedName>
        <fullName evidence="1">diguanylate cyclase</fullName>
        <ecNumber evidence="1">2.7.7.65</ecNumber>
    </recommendedName>
</protein>
<evidence type="ECO:0000259" key="4">
    <source>
        <dbReference type="PROSITE" id="PS50887"/>
    </source>
</evidence>
<feature type="domain" description="GGDEF" evidence="4">
    <location>
        <begin position="344"/>
        <end position="492"/>
    </location>
</feature>